<proteinExistence type="predicted"/>
<keyword evidence="2" id="KW-1185">Reference proteome</keyword>
<comment type="caution">
    <text evidence="1">The sequence shown here is derived from an EMBL/GenBank/DDBJ whole genome shotgun (WGS) entry which is preliminary data.</text>
</comment>
<organism evidence="1 2">
    <name type="scientific">Rhododendron molle</name>
    <name type="common">Chinese azalea</name>
    <name type="synonym">Azalea mollis</name>
    <dbReference type="NCBI Taxonomy" id="49168"/>
    <lineage>
        <taxon>Eukaryota</taxon>
        <taxon>Viridiplantae</taxon>
        <taxon>Streptophyta</taxon>
        <taxon>Embryophyta</taxon>
        <taxon>Tracheophyta</taxon>
        <taxon>Spermatophyta</taxon>
        <taxon>Magnoliopsida</taxon>
        <taxon>eudicotyledons</taxon>
        <taxon>Gunneridae</taxon>
        <taxon>Pentapetalae</taxon>
        <taxon>asterids</taxon>
        <taxon>Ericales</taxon>
        <taxon>Ericaceae</taxon>
        <taxon>Ericoideae</taxon>
        <taxon>Rhodoreae</taxon>
        <taxon>Rhododendron</taxon>
    </lineage>
</organism>
<gene>
    <name evidence="1" type="ORF">RHMOL_Rhmol01G0035700</name>
</gene>
<accession>A0ACC0PZK8</accession>
<evidence type="ECO:0000313" key="1">
    <source>
        <dbReference type="EMBL" id="KAI8570459.1"/>
    </source>
</evidence>
<evidence type="ECO:0000313" key="2">
    <source>
        <dbReference type="Proteomes" id="UP001062846"/>
    </source>
</evidence>
<dbReference type="EMBL" id="CM046388">
    <property type="protein sequence ID" value="KAI8570459.1"/>
    <property type="molecule type" value="Genomic_DNA"/>
</dbReference>
<protein>
    <submittedName>
        <fullName evidence="1">Uncharacterized protein</fullName>
    </submittedName>
</protein>
<reference evidence="1" key="1">
    <citation type="submission" date="2022-02" db="EMBL/GenBank/DDBJ databases">
        <title>Plant Genome Project.</title>
        <authorList>
            <person name="Zhang R.-G."/>
        </authorList>
    </citation>
    <scope>NUCLEOTIDE SEQUENCE</scope>
    <source>
        <strain evidence="1">AT1</strain>
    </source>
</reference>
<dbReference type="Proteomes" id="UP001062846">
    <property type="component" value="Chromosome 1"/>
</dbReference>
<name>A0ACC0PZK8_RHOML</name>
<sequence length="714" mass="79587">MAANLSLEEIKNEQIDLENIPIEEVFEQLKCTREGLSTEEGDKRLQIFGFNKLEEKKAQLWIHSFVFLSLQLAVFSIVLLLDAELFDEIPNRRASFSSSWVLCGILCHGSWSLLPLWPLLWQMEGFIEENNAGNAAAALMAGEIEAVVIATGVHTFFGKAAHLVDSTNQVGHFQKIIDLCELKGDACKKAHEIIDNFADRGLRSLGVARQVRFLTAYDLNIYHMFKYVTVPEKTKESAGGPWEFVGLLPLFDPPRHDSAETIRRALDLGVNVKMITGDQLAIGKETGRRLGMGTNMYPSSSLLGQSKDESISSIPVDELIEKADGFAGVFPEHKYEIVKKLQERKHICGMTGDGVNDAPALKKADIGIAVADATDAARSASDIVLTEPGLSVIVSAVLTSRAIFQRMKNYTIYAVSITIRIVMGFMLIALFWKFDFSPFMVLIIAILNDGTIMTISKDRVKPSPVPDSWKLKEIFATGVVLGTYLALMTVVFFWLASDTDFFSKVFGVRSISGKHNELTAALYLQVSIVSQALIFVTRSRSWSFIERPGLLLVVAFVAAQLVATAIAVYANWEFAWIQGIGWGWAGVIWIFSIVTYFPLDVLKFIIRYALSGKAWDNMIQNKTAFTTKKDYGKGEREAQWALAQRTLHGLPAEASGLFNEKNDNYRELSEIAEQAKKRAEIARLRELHTLKGHVESVVKLKGLDIETIQQHYTV</sequence>